<evidence type="ECO:0000313" key="12">
    <source>
        <dbReference type="WBParaSite" id="scaffold7441_cov454.g12028"/>
    </source>
</evidence>
<comment type="catalytic activity">
    <reaction evidence="8">
        <text>L-seryl-[protein] + ATP = O-phospho-L-seryl-[protein] + ADP + H(+)</text>
        <dbReference type="Rhea" id="RHEA:17989"/>
        <dbReference type="Rhea" id="RHEA-COMP:9863"/>
        <dbReference type="Rhea" id="RHEA-COMP:11604"/>
        <dbReference type="ChEBI" id="CHEBI:15378"/>
        <dbReference type="ChEBI" id="CHEBI:29999"/>
        <dbReference type="ChEBI" id="CHEBI:30616"/>
        <dbReference type="ChEBI" id="CHEBI:83421"/>
        <dbReference type="ChEBI" id="CHEBI:456216"/>
        <dbReference type="EC" id="2.7.11.1"/>
    </reaction>
</comment>
<keyword evidence="3" id="KW-0808">Transferase</keyword>
<feature type="region of interest" description="Disordered" evidence="9">
    <location>
        <begin position="555"/>
        <end position="582"/>
    </location>
</feature>
<dbReference type="WBParaSite" id="scaffold7441_cov454.g12028">
    <property type="protein sequence ID" value="scaffold7441_cov454.g12028"/>
    <property type="gene ID" value="scaffold7441_cov454.g12028"/>
</dbReference>
<proteinExistence type="inferred from homology"/>
<feature type="compositionally biased region" description="Pro residues" evidence="9">
    <location>
        <begin position="310"/>
        <end position="325"/>
    </location>
</feature>
<feature type="region of interest" description="Disordered" evidence="9">
    <location>
        <begin position="362"/>
        <end position="457"/>
    </location>
</feature>
<comment type="catalytic activity">
    <reaction evidence="7">
        <text>L-threonyl-[protein] + ATP = O-phospho-L-threonyl-[protein] + ADP + H(+)</text>
        <dbReference type="Rhea" id="RHEA:46608"/>
        <dbReference type="Rhea" id="RHEA-COMP:11060"/>
        <dbReference type="Rhea" id="RHEA-COMP:11605"/>
        <dbReference type="ChEBI" id="CHEBI:15378"/>
        <dbReference type="ChEBI" id="CHEBI:30013"/>
        <dbReference type="ChEBI" id="CHEBI:30616"/>
        <dbReference type="ChEBI" id="CHEBI:61977"/>
        <dbReference type="ChEBI" id="CHEBI:456216"/>
        <dbReference type="EC" id="2.7.11.1"/>
    </reaction>
</comment>
<dbReference type="Pfam" id="PF06293">
    <property type="entry name" value="Kdo"/>
    <property type="match status" value="1"/>
</dbReference>
<keyword evidence="4" id="KW-0547">Nucleotide-binding</keyword>
<organism evidence="11 12">
    <name type="scientific">Meloidogyne javanica</name>
    <name type="common">Root-knot nematode worm</name>
    <dbReference type="NCBI Taxonomy" id="6303"/>
    <lineage>
        <taxon>Eukaryota</taxon>
        <taxon>Metazoa</taxon>
        <taxon>Ecdysozoa</taxon>
        <taxon>Nematoda</taxon>
        <taxon>Chromadorea</taxon>
        <taxon>Rhabditida</taxon>
        <taxon>Tylenchina</taxon>
        <taxon>Tylenchomorpha</taxon>
        <taxon>Tylenchoidea</taxon>
        <taxon>Meloidogynidae</taxon>
        <taxon>Meloidogyninae</taxon>
        <taxon>Meloidogyne</taxon>
        <taxon>Meloidogyne incognita group</taxon>
    </lineage>
</organism>
<protein>
    <recommendedName>
        <fullName evidence="2">non-specific serine/threonine protein kinase</fullName>
        <ecNumber evidence="2">2.7.11.1</ecNumber>
    </recommendedName>
</protein>
<dbReference type="GO" id="GO:0005829">
    <property type="term" value="C:cytosol"/>
    <property type="evidence" value="ECO:0007669"/>
    <property type="project" value="TreeGrafter"/>
</dbReference>
<feature type="compositionally biased region" description="Basic residues" evidence="9">
    <location>
        <begin position="409"/>
        <end position="421"/>
    </location>
</feature>
<feature type="compositionally biased region" description="Basic and acidic residues" evidence="9">
    <location>
        <begin position="572"/>
        <end position="582"/>
    </location>
</feature>
<evidence type="ECO:0000256" key="2">
    <source>
        <dbReference type="ARBA" id="ARBA00012513"/>
    </source>
</evidence>
<feature type="region of interest" description="Disordered" evidence="9">
    <location>
        <begin position="286"/>
        <end position="350"/>
    </location>
</feature>
<dbReference type="SUPFAM" id="SSF56112">
    <property type="entry name" value="Protein kinase-like (PK-like)"/>
    <property type="match status" value="1"/>
</dbReference>
<keyword evidence="11" id="KW-1185">Reference proteome</keyword>
<dbReference type="Gene3D" id="1.10.510.10">
    <property type="entry name" value="Transferase(Phosphotransferase) domain 1"/>
    <property type="match status" value="1"/>
</dbReference>
<dbReference type="EC" id="2.7.11.1" evidence="2"/>
<dbReference type="GO" id="GO:0004674">
    <property type="term" value="F:protein serine/threonine kinase activity"/>
    <property type="evidence" value="ECO:0007669"/>
    <property type="project" value="UniProtKB-EC"/>
</dbReference>
<feature type="compositionally biased region" description="Polar residues" evidence="9">
    <location>
        <begin position="440"/>
        <end position="449"/>
    </location>
</feature>
<feature type="domain" description="16S/18S rRNA aminocarboxypropyltransferase Tsr3 C-terminal" evidence="10">
    <location>
        <begin position="445"/>
        <end position="541"/>
    </location>
</feature>
<keyword evidence="5" id="KW-0418">Kinase</keyword>
<dbReference type="PANTHER" id="PTHR12209">
    <property type="entry name" value="NON-SPECIFIC SERINE/THREONINE PROTEIN KINASE"/>
    <property type="match status" value="1"/>
</dbReference>
<evidence type="ECO:0000259" key="10">
    <source>
        <dbReference type="Pfam" id="PF04034"/>
    </source>
</evidence>
<accession>A0A915N1N5</accession>
<dbReference type="InterPro" id="IPR007177">
    <property type="entry name" value="Tsr3_C"/>
</dbReference>
<dbReference type="InterPro" id="IPR008266">
    <property type="entry name" value="Tyr_kinase_AS"/>
</dbReference>
<evidence type="ECO:0000256" key="1">
    <source>
        <dbReference type="ARBA" id="ARBA00010630"/>
    </source>
</evidence>
<evidence type="ECO:0000256" key="5">
    <source>
        <dbReference type="ARBA" id="ARBA00022777"/>
    </source>
</evidence>
<evidence type="ECO:0000256" key="7">
    <source>
        <dbReference type="ARBA" id="ARBA00047899"/>
    </source>
</evidence>
<evidence type="ECO:0000256" key="8">
    <source>
        <dbReference type="ARBA" id="ARBA00048679"/>
    </source>
</evidence>
<sequence length="790" mass="87154">MINSTENEQMDVLVQEEETIVVQEEMNEEASQEETWNQYCERQRKFRQEFGNDQAAINKAIVSNILLSGPATIPTTTTQIGLTTFAGGRQLVNLSGGGSDKQQQKVQKIIVDLSKPPPILSNGADDNMGTTSTILNQIPVIRTVINEKGVVRQESSELMPSSFKTEPKTLESLLLPSSNIESGMTPEHSMPPTSDAFVHSPITTTPPPIEQQPISVIDFSKPPPSFDPAIPPPLPLVSQVPQVPMVSQIPPSLPLPVQSSIAHTSSAPILSASTAMPAASAMPAAADMDLPPGVDESDGPPGVSAIPAVSMPPPPRIDFSHPPPTSQFSYNPRPPFSIPPSTFGPAGSLYPQQQQTYAPRHFQPSYRHPFGGFGRGGFHDRFRSSRGMSRPMEERDRSSDEGSDSGPSLRKKRRSRTRSKSRSPSTGRSRRKDDDRSTEKMASTDSSESSGDDAVEDEASEQRLLPFLLASNPVNYGTPCKLNCAEALAAGLYLIGQKEAAVNLLRPFKWGKNFFELNLEAFNLYSECSSAADIIKKQTELIAKIDQEIENKKNLADDCFPPSDDDEEEKEDSSCDDDKDKEQNQQLISGAIEYSKDLYNSNQKQLLYQGAEAKLFLCLYLNKPALIKERFEKKYRHPELDMRIVCGNNESAPSAKTFLDELQQRADKAEFEKISSQFGHKLGSIIQNMHSAGLIHGDLTTSNVLVKKKQDDNLNLILIDFGLSQFSQKPEDKAVDLYVLERAIKSAHIGMELLLNKALQAYKEGGKDAENVLLRLEEVRMRGRKRDMLG</sequence>
<evidence type="ECO:0000256" key="6">
    <source>
        <dbReference type="ARBA" id="ARBA00022840"/>
    </source>
</evidence>
<dbReference type="GO" id="GO:0005524">
    <property type="term" value="F:ATP binding"/>
    <property type="evidence" value="ECO:0007669"/>
    <property type="project" value="UniProtKB-KW"/>
</dbReference>
<comment type="similarity">
    <text evidence="1">Belongs to the protein kinase superfamily. BUD32 family.</text>
</comment>
<dbReference type="Pfam" id="PF04034">
    <property type="entry name" value="Ribo_biogen_C"/>
    <property type="match status" value="1"/>
</dbReference>
<dbReference type="GO" id="GO:0070525">
    <property type="term" value="P:tRNA threonylcarbamoyladenosine metabolic process"/>
    <property type="evidence" value="ECO:0007669"/>
    <property type="project" value="TreeGrafter"/>
</dbReference>
<dbReference type="InterPro" id="IPR011009">
    <property type="entry name" value="Kinase-like_dom_sf"/>
</dbReference>
<name>A0A915N1N5_MELJA</name>
<reference evidence="12" key="1">
    <citation type="submission" date="2022-11" db="UniProtKB">
        <authorList>
            <consortium name="WormBaseParasite"/>
        </authorList>
    </citation>
    <scope>IDENTIFICATION</scope>
</reference>
<dbReference type="GO" id="GO:0000408">
    <property type="term" value="C:EKC/KEOPS complex"/>
    <property type="evidence" value="ECO:0007669"/>
    <property type="project" value="TreeGrafter"/>
</dbReference>
<evidence type="ECO:0000256" key="4">
    <source>
        <dbReference type="ARBA" id="ARBA00022741"/>
    </source>
</evidence>
<dbReference type="PANTHER" id="PTHR12209:SF0">
    <property type="entry name" value="EKC_KEOPS COMPLEX SUBUNIT TP53RK"/>
    <property type="match status" value="1"/>
</dbReference>
<dbReference type="Gene3D" id="3.30.200.20">
    <property type="entry name" value="Phosphorylase Kinase, domain 1"/>
    <property type="match status" value="1"/>
</dbReference>
<dbReference type="AlphaFoldDB" id="A0A915N1N5"/>
<dbReference type="Proteomes" id="UP000887561">
    <property type="component" value="Unplaced"/>
</dbReference>
<evidence type="ECO:0000256" key="9">
    <source>
        <dbReference type="SAM" id="MobiDB-lite"/>
    </source>
</evidence>
<feature type="compositionally biased region" description="Basic and acidic residues" evidence="9">
    <location>
        <begin position="391"/>
        <end position="400"/>
    </location>
</feature>
<dbReference type="GO" id="GO:0005634">
    <property type="term" value="C:nucleus"/>
    <property type="evidence" value="ECO:0007669"/>
    <property type="project" value="TreeGrafter"/>
</dbReference>
<evidence type="ECO:0000313" key="11">
    <source>
        <dbReference type="Proteomes" id="UP000887561"/>
    </source>
</evidence>
<evidence type="ECO:0000256" key="3">
    <source>
        <dbReference type="ARBA" id="ARBA00022679"/>
    </source>
</evidence>
<keyword evidence="6" id="KW-0067">ATP-binding</keyword>
<dbReference type="PROSITE" id="PS00109">
    <property type="entry name" value="PROTEIN_KINASE_TYR"/>
    <property type="match status" value="1"/>
</dbReference>